<dbReference type="AlphaFoldDB" id="A0A653CCR2"/>
<evidence type="ECO:0008006" key="5">
    <source>
        <dbReference type="Google" id="ProtNLM"/>
    </source>
</evidence>
<gene>
    <name evidence="3" type="ORF">CALMAC_LOCUS8066</name>
</gene>
<dbReference type="InterPro" id="IPR015943">
    <property type="entry name" value="WD40/YVTN_repeat-like_dom_sf"/>
</dbReference>
<keyword evidence="4" id="KW-1185">Reference proteome</keyword>
<dbReference type="GO" id="GO:1905786">
    <property type="term" value="P:positive regulation of anaphase-promoting complex-dependent catabolic process"/>
    <property type="evidence" value="ECO:0007669"/>
    <property type="project" value="TreeGrafter"/>
</dbReference>
<dbReference type="SUPFAM" id="SSF50978">
    <property type="entry name" value="WD40 repeat-like"/>
    <property type="match status" value="1"/>
</dbReference>
<keyword evidence="2" id="KW-0677">Repeat</keyword>
<protein>
    <recommendedName>
        <fullName evidence="5">Anaphase-promoting complex subunit 4 WD40 domain-containing protein</fullName>
    </recommendedName>
</protein>
<evidence type="ECO:0000313" key="4">
    <source>
        <dbReference type="Proteomes" id="UP000410492"/>
    </source>
</evidence>
<dbReference type="GO" id="GO:1990757">
    <property type="term" value="F:ubiquitin ligase activator activity"/>
    <property type="evidence" value="ECO:0007669"/>
    <property type="project" value="TreeGrafter"/>
</dbReference>
<sequence length="445" mass="50794">MAKYPDRFIPQRSATDFEQSFFILSENTDEKATIEVVPTESGVVLLGKAANNRKNYKDQLRLSIFGTNRQKKVLQFSFRSSRGDTAQQTFKPSSDVWPVKPRKKPLLKSPSIILDLPDIQNHLDYSSPLDWGAAGYIATIYEKEVHFWHPDGKVITETQTFRSVGNCLKWNRHGNLLAFATEGLTRRFSVLDIHSQKDIVTYFHCCVYCQITAMEWSMSNHLITGCSCGYVRTWRMVSDKKSWSHVQMEWAISCIKLSSQEKYCAVVSRNTSVLKLHTWPKMNPHFDLNCQGTDEKISIDWHPWKDCLLAVGQSNCILIWNVNTLTVVGQVSCHYVDAVAFNPLSGELLISAYQSLPDGSTKVHLRVLRNCKKVVDEVIHYNGREPFLYWDSTGTKLAVAGEHESLCIWDFFGSSSNEIKKKHSKRSRLTSDPFETLKLIGPTIR</sequence>
<dbReference type="PANTHER" id="PTHR19918:SF52">
    <property type="entry name" value="PROTEIN CORTEX"/>
    <property type="match status" value="1"/>
</dbReference>
<dbReference type="OrthoDB" id="10263272at2759"/>
<dbReference type="Proteomes" id="UP000410492">
    <property type="component" value="Unassembled WGS sequence"/>
</dbReference>
<evidence type="ECO:0000256" key="2">
    <source>
        <dbReference type="ARBA" id="ARBA00022737"/>
    </source>
</evidence>
<evidence type="ECO:0000256" key="1">
    <source>
        <dbReference type="ARBA" id="ARBA00022574"/>
    </source>
</evidence>
<dbReference type="EMBL" id="CAACVG010007484">
    <property type="protein sequence ID" value="VEN45695.1"/>
    <property type="molecule type" value="Genomic_DNA"/>
</dbReference>
<dbReference type="GO" id="GO:0031145">
    <property type="term" value="P:anaphase-promoting complex-dependent catabolic process"/>
    <property type="evidence" value="ECO:0007669"/>
    <property type="project" value="TreeGrafter"/>
</dbReference>
<dbReference type="InterPro" id="IPR036322">
    <property type="entry name" value="WD40_repeat_dom_sf"/>
</dbReference>
<dbReference type="Gene3D" id="2.130.10.10">
    <property type="entry name" value="YVTN repeat-like/Quinoprotein amine dehydrogenase"/>
    <property type="match status" value="1"/>
</dbReference>
<dbReference type="GO" id="GO:0010997">
    <property type="term" value="F:anaphase-promoting complex binding"/>
    <property type="evidence" value="ECO:0007669"/>
    <property type="project" value="InterPro"/>
</dbReference>
<name>A0A653CCR2_CALMS</name>
<organism evidence="3 4">
    <name type="scientific">Callosobruchus maculatus</name>
    <name type="common">Southern cowpea weevil</name>
    <name type="synonym">Pulse bruchid</name>
    <dbReference type="NCBI Taxonomy" id="64391"/>
    <lineage>
        <taxon>Eukaryota</taxon>
        <taxon>Metazoa</taxon>
        <taxon>Ecdysozoa</taxon>
        <taxon>Arthropoda</taxon>
        <taxon>Hexapoda</taxon>
        <taxon>Insecta</taxon>
        <taxon>Pterygota</taxon>
        <taxon>Neoptera</taxon>
        <taxon>Endopterygota</taxon>
        <taxon>Coleoptera</taxon>
        <taxon>Polyphaga</taxon>
        <taxon>Cucujiformia</taxon>
        <taxon>Chrysomeloidea</taxon>
        <taxon>Chrysomelidae</taxon>
        <taxon>Bruchinae</taxon>
        <taxon>Bruchini</taxon>
        <taxon>Callosobruchus</taxon>
    </lineage>
</organism>
<proteinExistence type="predicted"/>
<reference evidence="3 4" key="1">
    <citation type="submission" date="2019-01" db="EMBL/GenBank/DDBJ databases">
        <authorList>
            <person name="Sayadi A."/>
        </authorList>
    </citation>
    <scope>NUCLEOTIDE SEQUENCE [LARGE SCALE GENOMIC DNA]</scope>
</reference>
<dbReference type="InterPro" id="IPR033010">
    <property type="entry name" value="Cdc20/Fizzy"/>
</dbReference>
<accession>A0A653CCR2</accession>
<dbReference type="PANTHER" id="PTHR19918">
    <property type="entry name" value="CELL DIVISION CYCLE 20 CDC20 FIZZY -RELATED"/>
    <property type="match status" value="1"/>
</dbReference>
<keyword evidence="1" id="KW-0853">WD repeat</keyword>
<dbReference type="GO" id="GO:0005680">
    <property type="term" value="C:anaphase-promoting complex"/>
    <property type="evidence" value="ECO:0007669"/>
    <property type="project" value="TreeGrafter"/>
</dbReference>
<evidence type="ECO:0000313" key="3">
    <source>
        <dbReference type="EMBL" id="VEN45695.1"/>
    </source>
</evidence>